<dbReference type="EMBL" id="WOTH01000035">
    <property type="protein sequence ID" value="NHO54849.1"/>
    <property type="molecule type" value="Genomic_DNA"/>
</dbReference>
<comment type="caution">
    <text evidence="5">The sequence shown here is derived from an EMBL/GenBank/DDBJ whole genome shotgun (WGS) entry which is preliminary data.</text>
</comment>
<reference evidence="5" key="1">
    <citation type="submission" date="2019-11" db="EMBL/GenBank/DDBJ databases">
        <title>Description of new Acetobacter species.</title>
        <authorList>
            <person name="Cleenwerck I."/>
            <person name="Sombolestani A.S."/>
        </authorList>
    </citation>
    <scope>NUCLEOTIDE SEQUENCE</scope>
    <source>
        <strain evidence="5">LMG 1626</strain>
    </source>
</reference>
<dbReference type="GO" id="GO:0003677">
    <property type="term" value="F:DNA binding"/>
    <property type="evidence" value="ECO:0007669"/>
    <property type="project" value="UniProtKB-KW"/>
</dbReference>
<evidence type="ECO:0000256" key="1">
    <source>
        <dbReference type="ARBA" id="ARBA00010923"/>
    </source>
</evidence>
<evidence type="ECO:0000313" key="6">
    <source>
        <dbReference type="Proteomes" id="UP000597459"/>
    </source>
</evidence>
<gene>
    <name evidence="5" type="ORF">GOB87_12985</name>
</gene>
<evidence type="ECO:0000256" key="2">
    <source>
        <dbReference type="ARBA" id="ARBA00022747"/>
    </source>
</evidence>
<dbReference type="Pfam" id="PF01420">
    <property type="entry name" value="Methylase_S"/>
    <property type="match status" value="1"/>
</dbReference>
<dbReference type="PANTHER" id="PTHR30408">
    <property type="entry name" value="TYPE-1 RESTRICTION ENZYME ECOKI SPECIFICITY PROTEIN"/>
    <property type="match status" value="1"/>
</dbReference>
<dbReference type="CDD" id="cd17246">
    <property type="entry name" value="RMtype1_S_SonII-TRD2-CR2_like"/>
    <property type="match status" value="1"/>
</dbReference>
<dbReference type="AlphaFoldDB" id="A0A967EJD9"/>
<evidence type="ECO:0000313" key="5">
    <source>
        <dbReference type="EMBL" id="NHO54849.1"/>
    </source>
</evidence>
<dbReference type="PANTHER" id="PTHR30408:SF13">
    <property type="entry name" value="TYPE I RESTRICTION ENZYME HINDI SPECIFICITY SUBUNIT"/>
    <property type="match status" value="1"/>
</dbReference>
<keyword evidence="5" id="KW-0255">Endonuclease</keyword>
<keyword evidence="5" id="KW-0540">Nuclease</keyword>
<proteinExistence type="inferred from homology"/>
<dbReference type="Gene3D" id="3.90.220.20">
    <property type="entry name" value="DNA methylase specificity domains"/>
    <property type="match status" value="2"/>
</dbReference>
<dbReference type="InterPro" id="IPR052021">
    <property type="entry name" value="Type-I_RS_S_subunit"/>
</dbReference>
<dbReference type="GO" id="GO:0009307">
    <property type="term" value="P:DNA restriction-modification system"/>
    <property type="evidence" value="ECO:0007669"/>
    <property type="project" value="UniProtKB-KW"/>
</dbReference>
<dbReference type="InterPro" id="IPR044946">
    <property type="entry name" value="Restrct_endonuc_typeI_TRD_sf"/>
</dbReference>
<dbReference type="RefSeq" id="WP_166317672.1">
    <property type="nucleotide sequence ID" value="NZ_WOTH01000035.1"/>
</dbReference>
<organism evidence="5 6">
    <name type="scientific">Acetobacter estunensis</name>
    <dbReference type="NCBI Taxonomy" id="104097"/>
    <lineage>
        <taxon>Bacteria</taxon>
        <taxon>Pseudomonadati</taxon>
        <taxon>Pseudomonadota</taxon>
        <taxon>Alphaproteobacteria</taxon>
        <taxon>Acetobacterales</taxon>
        <taxon>Acetobacteraceae</taxon>
        <taxon>Acetobacter</taxon>
    </lineage>
</organism>
<accession>A0A967EJD9</accession>
<sequence length="431" mass="48948">MNITNWSIVPVKTVCELIVDCVNRTAPLEDGVTPYRMIRTTDIRDGKLNFKDARYVNKEIFDRWTRRASVETGDVLLTREAPIGEVCRIPNDENHYFLGQRIIQYRAAPKKIDPLFLYYSFCSNFLKNQFLAHDGSGSVVSHIRVADCHEFKIPLAPLSEQISIGKILAALDDKIDLNRRTNETLEAMARALFRDWFVDFGPTRAKMAGQTPYLAPEIWELFPDRLDDEGKPEGWGVTTLGNLAETCGENISPEAVGPETPYVGLEHLPRHSLALTDWGTADKVTSGKSRFLRGNILFGKLRPYFHKVVIAPVSGICSTDIVVIDSKKTFFRSIVRLLCSSEDFVEFTDRTSQGTKMPRTSWTAMRSYELTRIPDDVASIFEDFASPNFFKIERNIRESRSLVQLRDLLLPKLMSGEIRIRDAEKMLADAL</sequence>
<dbReference type="GO" id="GO:0004519">
    <property type="term" value="F:endonuclease activity"/>
    <property type="evidence" value="ECO:0007669"/>
    <property type="project" value="UniProtKB-KW"/>
</dbReference>
<evidence type="ECO:0000259" key="4">
    <source>
        <dbReference type="Pfam" id="PF01420"/>
    </source>
</evidence>
<evidence type="ECO:0000256" key="3">
    <source>
        <dbReference type="ARBA" id="ARBA00023125"/>
    </source>
</evidence>
<keyword evidence="2" id="KW-0680">Restriction system</keyword>
<dbReference type="SUPFAM" id="SSF116734">
    <property type="entry name" value="DNA methylase specificity domain"/>
    <property type="match status" value="2"/>
</dbReference>
<feature type="domain" description="Type I restriction modification DNA specificity" evidence="4">
    <location>
        <begin position="68"/>
        <end position="186"/>
    </location>
</feature>
<keyword evidence="5" id="KW-0378">Hydrolase</keyword>
<keyword evidence="3" id="KW-0238">DNA-binding</keyword>
<dbReference type="InterPro" id="IPR000055">
    <property type="entry name" value="Restrct_endonuc_typeI_TRD"/>
</dbReference>
<protein>
    <submittedName>
        <fullName evidence="5">Restriction endonuclease subunit S</fullName>
    </submittedName>
</protein>
<keyword evidence="6" id="KW-1185">Reference proteome</keyword>
<comment type="similarity">
    <text evidence="1">Belongs to the type-I restriction system S methylase family.</text>
</comment>
<name>A0A967EJD9_9PROT</name>
<dbReference type="Proteomes" id="UP000597459">
    <property type="component" value="Unassembled WGS sequence"/>
</dbReference>